<accession>A0A1H3BPR3</accession>
<name>A0A1H3BPR3_9PROT</name>
<dbReference type="AlphaFoldDB" id="A0A1H3BPR3"/>
<protein>
    <submittedName>
        <fullName evidence="6">Protocatechuate 3,4-dioxygenase beta subunit</fullName>
    </submittedName>
</protein>
<dbReference type="Gene3D" id="2.60.130.10">
    <property type="entry name" value="Aromatic compound dioxygenase"/>
    <property type="match status" value="1"/>
</dbReference>
<dbReference type="InterPro" id="IPR000627">
    <property type="entry name" value="Intradiol_dOase_C"/>
</dbReference>
<dbReference type="STRING" id="44576.SAMN05421881_100185"/>
<dbReference type="PANTHER" id="PTHR33711:SF10">
    <property type="entry name" value="INTRADIOL RING-CLEAVAGE DIOXYGENASES DOMAIN-CONTAINING PROTEIN"/>
    <property type="match status" value="1"/>
</dbReference>
<organism evidence="6 7">
    <name type="scientific">Nitrosomonas halophila</name>
    <dbReference type="NCBI Taxonomy" id="44576"/>
    <lineage>
        <taxon>Bacteria</taxon>
        <taxon>Pseudomonadati</taxon>
        <taxon>Pseudomonadota</taxon>
        <taxon>Betaproteobacteria</taxon>
        <taxon>Nitrosomonadales</taxon>
        <taxon>Nitrosomonadaceae</taxon>
        <taxon>Nitrosomonas</taxon>
    </lineage>
</organism>
<reference evidence="6 7" key="1">
    <citation type="submission" date="2016-10" db="EMBL/GenBank/DDBJ databases">
        <authorList>
            <person name="de Groot N.N."/>
        </authorList>
    </citation>
    <scope>NUCLEOTIDE SEQUENCE [LARGE SCALE GENOMIC DNA]</scope>
    <source>
        <strain evidence="6 7">Nm1</strain>
    </source>
</reference>
<dbReference type="InterPro" id="IPR015889">
    <property type="entry name" value="Intradiol_dOase_core"/>
</dbReference>
<gene>
    <name evidence="6" type="ORF">SAMN05421881_100185</name>
</gene>
<evidence type="ECO:0000256" key="2">
    <source>
        <dbReference type="ARBA" id="ARBA00022964"/>
    </source>
</evidence>
<dbReference type="Pfam" id="PF00775">
    <property type="entry name" value="Dioxygenase_C"/>
    <property type="match status" value="1"/>
</dbReference>
<evidence type="ECO:0000313" key="7">
    <source>
        <dbReference type="Proteomes" id="UP000198640"/>
    </source>
</evidence>
<feature type="signal peptide" evidence="4">
    <location>
        <begin position="1"/>
        <end position="19"/>
    </location>
</feature>
<comment type="similarity">
    <text evidence="1">Belongs to the intradiol ring-cleavage dioxygenase family.</text>
</comment>
<keyword evidence="7" id="KW-1185">Reference proteome</keyword>
<dbReference type="PANTHER" id="PTHR33711">
    <property type="entry name" value="DIOXYGENASE, PUTATIVE (AFU_ORTHOLOGUE AFUA_2G02910)-RELATED"/>
    <property type="match status" value="1"/>
</dbReference>
<evidence type="ECO:0000256" key="4">
    <source>
        <dbReference type="SAM" id="SignalP"/>
    </source>
</evidence>
<dbReference type="GO" id="GO:0008199">
    <property type="term" value="F:ferric iron binding"/>
    <property type="evidence" value="ECO:0007669"/>
    <property type="project" value="InterPro"/>
</dbReference>
<dbReference type="InterPro" id="IPR050770">
    <property type="entry name" value="Intradiol_RC_Dioxygenase"/>
</dbReference>
<evidence type="ECO:0000313" key="6">
    <source>
        <dbReference type="EMBL" id="SDX43906.1"/>
    </source>
</evidence>
<dbReference type="InterPro" id="IPR039387">
    <property type="entry name" value="3_4-PCD"/>
</dbReference>
<dbReference type="EMBL" id="FNOY01000001">
    <property type="protein sequence ID" value="SDX43906.1"/>
    <property type="molecule type" value="Genomic_DNA"/>
</dbReference>
<proteinExistence type="inferred from homology"/>
<keyword evidence="4" id="KW-0732">Signal</keyword>
<keyword evidence="2 6" id="KW-0223">Dioxygenase</keyword>
<evidence type="ECO:0000259" key="5">
    <source>
        <dbReference type="PROSITE" id="PS00083"/>
    </source>
</evidence>
<dbReference type="CDD" id="cd03459">
    <property type="entry name" value="3_4-PCD"/>
    <property type="match status" value="1"/>
</dbReference>
<evidence type="ECO:0000256" key="3">
    <source>
        <dbReference type="ARBA" id="ARBA00023002"/>
    </source>
</evidence>
<dbReference type="Proteomes" id="UP000198640">
    <property type="component" value="Unassembled WGS sequence"/>
</dbReference>
<evidence type="ECO:0000256" key="1">
    <source>
        <dbReference type="ARBA" id="ARBA00007825"/>
    </source>
</evidence>
<dbReference type="SUPFAM" id="SSF49482">
    <property type="entry name" value="Aromatic compound dioxygenase"/>
    <property type="match status" value="1"/>
</dbReference>
<keyword evidence="3" id="KW-0560">Oxidoreductase</keyword>
<dbReference type="PROSITE" id="PS00083">
    <property type="entry name" value="INTRADIOL_DIOXYGENAS"/>
    <property type="match status" value="1"/>
</dbReference>
<feature type="chain" id="PRO_5011604185" evidence="4">
    <location>
        <begin position="20"/>
        <end position="223"/>
    </location>
</feature>
<dbReference type="GO" id="GO:0018578">
    <property type="term" value="F:protocatechuate 3,4-dioxygenase activity"/>
    <property type="evidence" value="ECO:0007669"/>
    <property type="project" value="InterPro"/>
</dbReference>
<feature type="domain" description="Intradiol ring-cleavage dioxygenases" evidence="5">
    <location>
        <begin position="69"/>
        <end position="97"/>
    </location>
</feature>
<sequence length="223" mass="24727">MLLKYGLLASLASCFSVRAYPVMAKKNFPVTPAEIEGPFYPMSRLSDQDHDLTRIGDRQALAQGRHILLTGTVTDTQGGPIRGAQVEIWQANAAGRYQHPYDPNPAPIDPDFQGYAVVLTDAEGAFLFRTVFPGAYPATVNWVRPPHIHFKVAHPDYMPLTTQMYFPNHPLNASDLLLNDKSEQERALMIARPKASAGDLKVFEYFIVLKKMPMDSSSGAHGK</sequence>